<dbReference type="FunFam" id="1.10.287.1080:FF:000003">
    <property type="entry name" value="Nucleoside triphosphate pyrophosphohydrolase"/>
    <property type="match status" value="1"/>
</dbReference>
<keyword evidence="7" id="KW-1185">Reference proteome</keyword>
<dbReference type="GO" id="GO:0046076">
    <property type="term" value="P:dTTP catabolic process"/>
    <property type="evidence" value="ECO:0007669"/>
    <property type="project" value="TreeGrafter"/>
</dbReference>
<dbReference type="CDD" id="cd11528">
    <property type="entry name" value="NTP-PPase_MazG_Nterm"/>
    <property type="match status" value="1"/>
</dbReference>
<evidence type="ECO:0000256" key="1">
    <source>
        <dbReference type="ARBA" id="ARBA00052141"/>
    </source>
</evidence>
<dbReference type="EC" id="3.6.1.8" evidence="3"/>
<dbReference type="GO" id="GO:0046047">
    <property type="term" value="P:TTP catabolic process"/>
    <property type="evidence" value="ECO:0007669"/>
    <property type="project" value="TreeGrafter"/>
</dbReference>
<dbReference type="GO" id="GO:0046052">
    <property type="term" value="P:UTP catabolic process"/>
    <property type="evidence" value="ECO:0007669"/>
    <property type="project" value="TreeGrafter"/>
</dbReference>
<gene>
    <name evidence="6" type="ORF">CK501_10605</name>
</gene>
<dbReference type="GO" id="GO:0047693">
    <property type="term" value="F:ATP diphosphatase activity"/>
    <property type="evidence" value="ECO:0007669"/>
    <property type="project" value="UniProtKB-EC"/>
</dbReference>
<evidence type="ECO:0000256" key="2">
    <source>
        <dbReference type="ARBA" id="ARBA00061115"/>
    </source>
</evidence>
<dbReference type="InterPro" id="IPR004518">
    <property type="entry name" value="MazG-like_dom"/>
</dbReference>
<dbReference type="SUPFAM" id="SSF101386">
    <property type="entry name" value="all-alpha NTP pyrophosphatases"/>
    <property type="match status" value="2"/>
</dbReference>
<evidence type="ECO:0000256" key="4">
    <source>
        <dbReference type="ARBA" id="ARBA00074799"/>
    </source>
</evidence>
<evidence type="ECO:0000259" key="5">
    <source>
        <dbReference type="Pfam" id="PF03819"/>
    </source>
</evidence>
<dbReference type="NCBIfam" id="NF007113">
    <property type="entry name" value="PRK09562.1"/>
    <property type="match status" value="1"/>
</dbReference>
<comment type="caution">
    <text evidence="6">The sequence shown here is derived from an EMBL/GenBank/DDBJ whole genome shotgun (WGS) entry which is preliminary data.</text>
</comment>
<feature type="domain" description="NTP pyrophosphohydrolase MazG-like" evidence="5">
    <location>
        <begin position="184"/>
        <end position="244"/>
    </location>
</feature>
<protein>
    <recommendedName>
        <fullName evidence="4">Nucleoside triphosphate pyrophosphohydrolase</fullName>
        <ecNumber evidence="3">3.6.1.8</ecNumber>
    </recommendedName>
</protein>
<dbReference type="GO" id="GO:0046081">
    <property type="term" value="P:dUTP catabolic process"/>
    <property type="evidence" value="ECO:0007669"/>
    <property type="project" value="TreeGrafter"/>
</dbReference>
<comment type="similarity">
    <text evidence="2">Belongs to the nucleoside triphosphate pyrophosphohydrolase family.</text>
</comment>
<sequence length="282" mass="31861">MSRTYSMEGLLALMARLRDPQQGCPWDLEQDFRSIVPHTIEETYEVADAIERGDFDHLPDELGDLLFQVVFYAQLAREEGRFGFSDLVDGVTRKMIRRHPHIFPDGTLDSHPGDADGMTEADVRVNWDRIKAEEKREQGAEATPASALDDVTPGLPAFQRAAKLQKRASKVGFDWPETGMVFDKLHEEADELRTAWHEQSGPEDTDAVEDELGDLLFVAVNLSRFLGVDAEQALRRANLKFERRFRCMEEQLEDAGEKLKGRDIDALEAAWQRAKKASDAGS</sequence>
<proteinExistence type="inferred from homology"/>
<reference evidence="6 7" key="1">
    <citation type="submission" date="2017-08" db="EMBL/GenBank/DDBJ databases">
        <title>Halovibrio sewagensis sp. nov., isolated from wastewater of high salinity.</title>
        <authorList>
            <person name="Dong X."/>
            <person name="Zhang G."/>
        </authorList>
    </citation>
    <scope>NUCLEOTIDE SEQUENCE [LARGE SCALE GENOMIC DNA]</scope>
    <source>
        <strain evidence="6 7">YL5-2</strain>
    </source>
</reference>
<dbReference type="InterPro" id="IPR011551">
    <property type="entry name" value="NTP_PyrPHydrolase_MazG"/>
</dbReference>
<dbReference type="Proteomes" id="UP000218896">
    <property type="component" value="Unassembled WGS sequence"/>
</dbReference>
<dbReference type="CDD" id="cd11529">
    <property type="entry name" value="NTP-PPase_MazG_Cterm"/>
    <property type="match status" value="1"/>
</dbReference>
<accession>A0A2A2F6C6</accession>
<dbReference type="AlphaFoldDB" id="A0A2A2F6C6"/>
<dbReference type="GO" id="GO:0006950">
    <property type="term" value="P:response to stress"/>
    <property type="evidence" value="ECO:0007669"/>
    <property type="project" value="UniProtKB-ARBA"/>
</dbReference>
<dbReference type="PANTHER" id="PTHR30522:SF0">
    <property type="entry name" value="NUCLEOSIDE TRIPHOSPHATE PYROPHOSPHOHYDROLASE"/>
    <property type="match status" value="1"/>
</dbReference>
<evidence type="ECO:0000313" key="7">
    <source>
        <dbReference type="Proteomes" id="UP000218896"/>
    </source>
</evidence>
<dbReference type="InterPro" id="IPR048011">
    <property type="entry name" value="NTP-PPase_MazG-like_C"/>
</dbReference>
<feature type="domain" description="NTP pyrophosphohydrolase MazG-like" evidence="5">
    <location>
        <begin position="30"/>
        <end position="103"/>
    </location>
</feature>
<dbReference type="GO" id="GO:0046061">
    <property type="term" value="P:dATP catabolic process"/>
    <property type="evidence" value="ECO:0007669"/>
    <property type="project" value="TreeGrafter"/>
</dbReference>
<dbReference type="PANTHER" id="PTHR30522">
    <property type="entry name" value="NUCLEOSIDE TRIPHOSPHATE PYROPHOSPHOHYDROLASE"/>
    <property type="match status" value="1"/>
</dbReference>
<evidence type="ECO:0000313" key="6">
    <source>
        <dbReference type="EMBL" id="PAU80093.1"/>
    </source>
</evidence>
<dbReference type="RefSeq" id="WP_095617713.1">
    <property type="nucleotide sequence ID" value="NZ_NSKD01000004.1"/>
</dbReference>
<dbReference type="InterPro" id="IPR048015">
    <property type="entry name" value="NTP-PPase_MazG-like_N"/>
</dbReference>
<dbReference type="Pfam" id="PF03819">
    <property type="entry name" value="MazG"/>
    <property type="match status" value="2"/>
</dbReference>
<dbReference type="Gene3D" id="1.10.287.1080">
    <property type="entry name" value="MazG-like"/>
    <property type="match status" value="2"/>
</dbReference>
<name>A0A2A2F6C6_9GAMM</name>
<dbReference type="EMBL" id="NSKD01000004">
    <property type="protein sequence ID" value="PAU80093.1"/>
    <property type="molecule type" value="Genomic_DNA"/>
</dbReference>
<keyword evidence="6" id="KW-0378">Hydrolase</keyword>
<dbReference type="GO" id="GO:0006203">
    <property type="term" value="P:dGTP catabolic process"/>
    <property type="evidence" value="ECO:0007669"/>
    <property type="project" value="TreeGrafter"/>
</dbReference>
<dbReference type="FunFam" id="1.10.287.1080:FF:000001">
    <property type="entry name" value="Nucleoside triphosphate pyrophosphohydrolase"/>
    <property type="match status" value="1"/>
</dbReference>
<comment type="catalytic activity">
    <reaction evidence="1">
        <text>ATP + H2O = AMP + diphosphate + H(+)</text>
        <dbReference type="Rhea" id="RHEA:14245"/>
        <dbReference type="ChEBI" id="CHEBI:15377"/>
        <dbReference type="ChEBI" id="CHEBI:15378"/>
        <dbReference type="ChEBI" id="CHEBI:30616"/>
        <dbReference type="ChEBI" id="CHEBI:33019"/>
        <dbReference type="ChEBI" id="CHEBI:456215"/>
        <dbReference type="EC" id="3.6.1.8"/>
    </reaction>
</comment>
<dbReference type="NCBIfam" id="TIGR00444">
    <property type="entry name" value="mazG"/>
    <property type="match status" value="1"/>
</dbReference>
<evidence type="ECO:0000256" key="3">
    <source>
        <dbReference type="ARBA" id="ARBA00066372"/>
    </source>
</evidence>
<organism evidence="6 7">
    <name type="scientific">Halovibrio salipaludis</name>
    <dbReference type="NCBI Taxonomy" id="2032626"/>
    <lineage>
        <taxon>Bacteria</taxon>
        <taxon>Pseudomonadati</taxon>
        <taxon>Pseudomonadota</taxon>
        <taxon>Gammaproteobacteria</taxon>
        <taxon>Oceanospirillales</taxon>
        <taxon>Halomonadaceae</taxon>
        <taxon>Halovibrio</taxon>
    </lineage>
</organism>
<dbReference type="OrthoDB" id="9808939at2"/>